<dbReference type="Pfam" id="PF02207">
    <property type="entry name" value="zf-UBR"/>
    <property type="match status" value="1"/>
</dbReference>
<evidence type="ECO:0000256" key="2">
    <source>
        <dbReference type="ARBA" id="ARBA00022771"/>
    </source>
</evidence>
<dbReference type="InterPro" id="IPR011011">
    <property type="entry name" value="Znf_FYVE_PHD"/>
</dbReference>
<reference evidence="7 8" key="1">
    <citation type="submission" date="2021-06" db="EMBL/GenBank/DDBJ databases">
        <title>A haploid diamondback moth (Plutella xylostella L.) genome assembly resolves 31 chromosomes and identifies a diamide resistance mutation.</title>
        <authorList>
            <person name="Ward C.M."/>
            <person name="Perry K.D."/>
            <person name="Baker G."/>
            <person name="Powis K."/>
            <person name="Heckel D.G."/>
            <person name="Baxter S.W."/>
        </authorList>
    </citation>
    <scope>NUCLEOTIDE SEQUENCE [LARGE SCALE GENOMIC DNA]</scope>
    <source>
        <strain evidence="7 8">LV</strain>
        <tissue evidence="7">Single pupa</tissue>
    </source>
</reference>
<feature type="zinc finger region" description="UBR-type" evidence="4">
    <location>
        <begin position="49"/>
        <end position="125"/>
    </location>
</feature>
<feature type="compositionally biased region" description="Polar residues" evidence="5">
    <location>
        <begin position="368"/>
        <end position="378"/>
    </location>
</feature>
<evidence type="ECO:0000256" key="4">
    <source>
        <dbReference type="PROSITE-ProRule" id="PRU00508"/>
    </source>
</evidence>
<feature type="compositionally biased region" description="Basic and acidic residues" evidence="5">
    <location>
        <begin position="420"/>
        <end position="466"/>
    </location>
</feature>
<dbReference type="InterPro" id="IPR003126">
    <property type="entry name" value="Znf_UBR"/>
</dbReference>
<dbReference type="PROSITE" id="PS51157">
    <property type="entry name" value="ZF_UBR"/>
    <property type="match status" value="1"/>
</dbReference>
<gene>
    <name evidence="7" type="ORF">JYU34_008405</name>
</gene>
<evidence type="ECO:0000256" key="1">
    <source>
        <dbReference type="ARBA" id="ARBA00022723"/>
    </source>
</evidence>
<feature type="compositionally biased region" description="Basic and acidic residues" evidence="5">
    <location>
        <begin position="393"/>
        <end position="413"/>
    </location>
</feature>
<dbReference type="EMBL" id="JAHIBW010000012">
    <property type="protein sequence ID" value="KAG7305863.1"/>
    <property type="molecule type" value="Genomic_DNA"/>
</dbReference>
<evidence type="ECO:0000313" key="8">
    <source>
        <dbReference type="Proteomes" id="UP000823941"/>
    </source>
</evidence>
<feature type="compositionally biased region" description="Basic and acidic residues" evidence="5">
    <location>
        <begin position="251"/>
        <end position="279"/>
    </location>
</feature>
<feature type="compositionally biased region" description="Basic and acidic residues" evidence="5">
    <location>
        <begin position="288"/>
        <end position="314"/>
    </location>
</feature>
<keyword evidence="8" id="KW-1185">Reference proteome</keyword>
<evidence type="ECO:0000313" key="7">
    <source>
        <dbReference type="EMBL" id="KAG7305863.1"/>
    </source>
</evidence>
<feature type="region of interest" description="Disordered" evidence="5">
    <location>
        <begin position="228"/>
        <end position="481"/>
    </location>
</feature>
<dbReference type="PANTHER" id="PTHR13513:SF9">
    <property type="entry name" value="E3 UBIQUITIN-PROTEIN LIGASE UBR7-RELATED"/>
    <property type="match status" value="1"/>
</dbReference>
<evidence type="ECO:0000256" key="3">
    <source>
        <dbReference type="ARBA" id="ARBA00022833"/>
    </source>
</evidence>
<dbReference type="CDD" id="cd15542">
    <property type="entry name" value="PHD_UBR7"/>
    <property type="match status" value="1"/>
</dbReference>
<protein>
    <recommendedName>
        <fullName evidence="6">UBR-type domain-containing protein</fullName>
    </recommendedName>
</protein>
<accession>A0ABQ7QKW2</accession>
<feature type="compositionally biased region" description="Low complexity" evidence="5">
    <location>
        <begin position="322"/>
        <end position="335"/>
    </location>
</feature>
<dbReference type="Gene3D" id="3.30.40.10">
    <property type="entry name" value="Zinc/RING finger domain, C3HC4 (zinc finger)"/>
    <property type="match status" value="1"/>
</dbReference>
<feature type="domain" description="UBR-type" evidence="6">
    <location>
        <begin position="49"/>
        <end position="125"/>
    </location>
</feature>
<dbReference type="PANTHER" id="PTHR13513">
    <property type="entry name" value="E3 UBIQUITIN-PROTEIN LIGASE UBR7"/>
    <property type="match status" value="1"/>
</dbReference>
<feature type="compositionally biased region" description="Basic and acidic residues" evidence="5">
    <location>
        <begin position="337"/>
        <end position="367"/>
    </location>
</feature>
<organism evidence="7 8">
    <name type="scientific">Plutella xylostella</name>
    <name type="common">Diamondback moth</name>
    <name type="synonym">Plutella maculipennis</name>
    <dbReference type="NCBI Taxonomy" id="51655"/>
    <lineage>
        <taxon>Eukaryota</taxon>
        <taxon>Metazoa</taxon>
        <taxon>Ecdysozoa</taxon>
        <taxon>Arthropoda</taxon>
        <taxon>Hexapoda</taxon>
        <taxon>Insecta</taxon>
        <taxon>Pterygota</taxon>
        <taxon>Neoptera</taxon>
        <taxon>Endopterygota</taxon>
        <taxon>Lepidoptera</taxon>
        <taxon>Glossata</taxon>
        <taxon>Ditrysia</taxon>
        <taxon>Yponomeutoidea</taxon>
        <taxon>Plutellidae</taxon>
        <taxon>Plutella</taxon>
    </lineage>
</organism>
<name>A0ABQ7QKW2_PLUXY</name>
<keyword evidence="3" id="KW-0862">Zinc</keyword>
<proteinExistence type="predicted"/>
<evidence type="ECO:0000256" key="5">
    <source>
        <dbReference type="SAM" id="MobiDB-lite"/>
    </source>
</evidence>
<dbReference type="SMART" id="SM00396">
    <property type="entry name" value="ZnF_UBR1"/>
    <property type="match status" value="1"/>
</dbReference>
<dbReference type="SUPFAM" id="SSF57903">
    <property type="entry name" value="FYVE/PHD zinc finger"/>
    <property type="match status" value="1"/>
</dbReference>
<keyword evidence="1" id="KW-0479">Metal-binding</keyword>
<evidence type="ECO:0000259" key="6">
    <source>
        <dbReference type="PROSITE" id="PS51157"/>
    </source>
</evidence>
<dbReference type="CDD" id="cd19677">
    <property type="entry name" value="UBR-box_UBR7"/>
    <property type="match status" value="1"/>
</dbReference>
<keyword evidence="2" id="KW-0863">Zinc-finger</keyword>
<dbReference type="InterPro" id="IPR047506">
    <property type="entry name" value="UBR7-like_UBR-box"/>
</dbReference>
<dbReference type="InterPro" id="IPR040204">
    <property type="entry name" value="UBR7"/>
</dbReference>
<sequence>MDTNGVSTPEDAEMPECDGEKVVTMMDVLQEQQDFEDDANAVLGASDDKECTYSKGYIKRQAIYACLTCCSEAKADPAKRAGVCLACSLNCHEGHELVELYTKRNFRCDCGNPHFNSHPCQYTPSKTQLNNDNNYNQNFNGLYCTCHRPYPDPDNPVEDEMIQCIMCEDWLHSSHLEATVPGSDQFSEMICKLCMEKNDFLHDYTGFAVNILENEDVDVTNDSIIKDSSFLNGDFTKDEGNNDSIVGDVNSEAKPDEQPVAKEDVTPDTVCERTEKEETGSEQNNELAPEKDKTDEESVESKLETEKPEQDKIVSENIDVPSLASDSIESASSESKTQLDTEPQKPDETDNQKEDIPEKSVSDESKINEISTAANTDKANSEKGPGGDADPSEDNKEIDAIDKLLAEGDEKPESINTEVKPVENTEEQKVETNTETVTEKVESSTGVESDKKTEESDVNNEVKIDEAPSSIEDADKKEAEVDVSITDKTTADVEMAAENTNGASEDISDMSVTLENCVNENKENKRKLSTEEIQEESEIKKPKLDDNKACVRPKGVKRIFKGATFWPSAFRQKLCACSECLTMYKDLSVLYLIDPEDTVSAYEALGKEKTNGKATQYEKGLEALSSLDRIQQINALTEYNNMRDKLLDFLKSFKDRKEVVKEEDIKAFFAGIKPKREDDGVYFCR</sequence>
<comment type="caution">
    <text evidence="7">The sequence shown here is derived from an EMBL/GenBank/DDBJ whole genome shotgun (WGS) entry which is preliminary data.</text>
</comment>
<dbReference type="InterPro" id="IPR013083">
    <property type="entry name" value="Znf_RING/FYVE/PHD"/>
</dbReference>
<dbReference type="Proteomes" id="UP000823941">
    <property type="component" value="Chromosome 12"/>
</dbReference>